<organism evidence="1 2">
    <name type="scientific">Seiridium unicorne</name>
    <dbReference type="NCBI Taxonomy" id="138068"/>
    <lineage>
        <taxon>Eukaryota</taxon>
        <taxon>Fungi</taxon>
        <taxon>Dikarya</taxon>
        <taxon>Ascomycota</taxon>
        <taxon>Pezizomycotina</taxon>
        <taxon>Sordariomycetes</taxon>
        <taxon>Xylariomycetidae</taxon>
        <taxon>Amphisphaeriales</taxon>
        <taxon>Sporocadaceae</taxon>
        <taxon>Seiridium</taxon>
    </lineage>
</organism>
<dbReference type="EMBL" id="JARVKF010000444">
    <property type="protein sequence ID" value="KAK9413052.1"/>
    <property type="molecule type" value="Genomic_DNA"/>
</dbReference>
<reference evidence="1 2" key="1">
    <citation type="journal article" date="2024" name="J. Plant Pathol.">
        <title>Sequence and assembly of the genome of Seiridium unicorne, isolate CBS 538.82, causal agent of cypress canker disease.</title>
        <authorList>
            <person name="Scali E."/>
            <person name="Rocca G.D."/>
            <person name="Danti R."/>
            <person name="Garbelotto M."/>
            <person name="Barberini S."/>
            <person name="Baroncelli R."/>
            <person name="Emiliani G."/>
        </authorList>
    </citation>
    <scope>NUCLEOTIDE SEQUENCE [LARGE SCALE GENOMIC DNA]</scope>
    <source>
        <strain evidence="1 2">BM-138-508</strain>
    </source>
</reference>
<evidence type="ECO:0000313" key="1">
    <source>
        <dbReference type="EMBL" id="KAK9413052.1"/>
    </source>
</evidence>
<evidence type="ECO:0000313" key="2">
    <source>
        <dbReference type="Proteomes" id="UP001408356"/>
    </source>
</evidence>
<proteinExistence type="predicted"/>
<protein>
    <submittedName>
        <fullName evidence="1">Uncharacterized protein</fullName>
    </submittedName>
</protein>
<gene>
    <name evidence="1" type="ORF">SUNI508_12138</name>
</gene>
<dbReference type="Proteomes" id="UP001408356">
    <property type="component" value="Unassembled WGS sequence"/>
</dbReference>
<keyword evidence="2" id="KW-1185">Reference proteome</keyword>
<sequence length="159" mass="17878">MPSRTIPVTLRYATSPDTASDDVKVELRALLEELNDEYAELDDTNSLAIFEGWFAFVQTLVPIIGTTTIHVSAFAPLESTISSNYDDESHTRAHCNHMTGKTVMLHYDQDIMNQMISFRNYATLLWWNLSEGSQQLAASAIDYLIQEADRIIGGNTDEE</sequence>
<accession>A0ABR2UES7</accession>
<comment type="caution">
    <text evidence="1">The sequence shown here is derived from an EMBL/GenBank/DDBJ whole genome shotgun (WGS) entry which is preliminary data.</text>
</comment>
<name>A0ABR2UES7_9PEZI</name>